<dbReference type="STRING" id="1042311.A0A2T3YR84"/>
<dbReference type="CDD" id="cd02440">
    <property type="entry name" value="AdoMet_MTases"/>
    <property type="match status" value="1"/>
</dbReference>
<dbReference type="PRINTS" id="PR00081">
    <property type="entry name" value="GDHRDH"/>
</dbReference>
<dbReference type="AlphaFoldDB" id="A0A2T3YR84"/>
<dbReference type="InterPro" id="IPR013216">
    <property type="entry name" value="Methyltransf_11"/>
</dbReference>
<accession>A0A2T3YR84</accession>
<keyword evidence="5" id="KW-1185">Reference proteome</keyword>
<evidence type="ECO:0000259" key="3">
    <source>
        <dbReference type="Pfam" id="PF08241"/>
    </source>
</evidence>
<dbReference type="Gene3D" id="3.40.50.150">
    <property type="entry name" value="Vaccinia Virus protein VP39"/>
    <property type="match status" value="1"/>
</dbReference>
<protein>
    <recommendedName>
        <fullName evidence="3">Methyltransferase type 11 domain-containing protein</fullName>
    </recommendedName>
</protein>
<dbReference type="Proteomes" id="UP000240493">
    <property type="component" value="Unassembled WGS sequence"/>
</dbReference>
<name>A0A2T3YR84_TRIA4</name>
<dbReference type="GO" id="GO:0016491">
    <property type="term" value="F:oxidoreductase activity"/>
    <property type="evidence" value="ECO:0007669"/>
    <property type="project" value="UniProtKB-KW"/>
</dbReference>
<evidence type="ECO:0000256" key="1">
    <source>
        <dbReference type="ARBA" id="ARBA00022857"/>
    </source>
</evidence>
<dbReference type="EMBL" id="KZ679282">
    <property type="protein sequence ID" value="PTB35078.1"/>
    <property type="molecule type" value="Genomic_DNA"/>
</dbReference>
<dbReference type="Pfam" id="PF14027">
    <property type="entry name" value="Questin_oxidase"/>
    <property type="match status" value="1"/>
</dbReference>
<dbReference type="PROSITE" id="PS00061">
    <property type="entry name" value="ADH_SHORT"/>
    <property type="match status" value="1"/>
</dbReference>
<dbReference type="InterPro" id="IPR025337">
    <property type="entry name" value="Questin_oxidase-like"/>
</dbReference>
<dbReference type="Gene3D" id="3.40.50.720">
    <property type="entry name" value="NAD(P)-binding Rossmann-like Domain"/>
    <property type="match status" value="1"/>
</dbReference>
<dbReference type="Pfam" id="PF08241">
    <property type="entry name" value="Methyltransf_11"/>
    <property type="match status" value="1"/>
</dbReference>
<dbReference type="OrthoDB" id="10004862at2759"/>
<dbReference type="CDD" id="cd05233">
    <property type="entry name" value="SDR_c"/>
    <property type="match status" value="1"/>
</dbReference>
<dbReference type="Pfam" id="PF00106">
    <property type="entry name" value="adh_short"/>
    <property type="match status" value="1"/>
</dbReference>
<dbReference type="InterPro" id="IPR036291">
    <property type="entry name" value="NAD(P)-bd_dom_sf"/>
</dbReference>
<keyword evidence="2" id="KW-0560">Oxidoreductase</keyword>
<evidence type="ECO:0000313" key="5">
    <source>
        <dbReference type="Proteomes" id="UP000240493"/>
    </source>
</evidence>
<proteinExistence type="predicted"/>
<evidence type="ECO:0000256" key="2">
    <source>
        <dbReference type="ARBA" id="ARBA00023002"/>
    </source>
</evidence>
<sequence>MSTQTNTTISKEVDVETPFLTGARKSGSSVPFWASYIQSRPNPTEDFFQLINEYHKSHGNNRADIAHDVGTGPGNIAARLAAYFNNVVGSDVNEEVLDAAPSIVPAELLNRMTFIQSSAEALSQKTPAHLGGEGTTDLVVVSECIPLLDHQTALKEFNRVLRPGGTLAIYFYGPAVFADGDVDRCNTAYDKVATRICTFNQPMKNTPGFPIHLRAAEALVSELDNIPLLEEDWESVQRYKWNCDYSLLFNSKAGFDFNFSAVDRRGKADETKTAIDRNFWSEDWGIDNVKAYLDSVYPNYRVKAGDGYSEIEVLLEELNVAMGKQKRKVTFPVVLILATKRPALNGNATPNAKKVQLSLSQNHGGSYGRVNDPAPESIEMANKLLQKNHDDYHIFWRDLNGHNHMAHSILTHFAIGANPAELQRANDDGVGVQRARPDVDSDVVKGLSDDSKLMEIMGDLTQYSNAIEFFERQIDLYGWRAVLHKYCFTRTSVADTILSRMYEGAHHPFIHLGLAVEFELPSITAEALAQAVCHPFSGIPGCLLQTDAEAGDLDPNAPHKPLLDLYKEARANKAILNGPRWEDGPFKMRDGTLGRSKADIICLAAQYRVKPSELQLRAAEVINCSAYIAGAAQRAGKTPKIDFFHMHNVTSSVFLTVLVNDPWISLENKVRLVEWKGRTDLFWYAACGCPQYNIAEIFNYTPGPSAGKGWTELYHDICQMKDDGHVAKFVRAAKSAGEVCRMFEKQDPAAFPMTGEAWIQLARMTYDSTLGVADPEKWVFGAGFPEAWENVPARSQSAAVKPKMFPCPTKEYRKSQYDAIDPSLPALSAAGKNIVITGGGSGIGAATALGFAQAGAASVSIIGRRGNMLESTRSNIESLVPGAHIHTYVSDVTEKDQIGATFKKIHDLVGEIHVLINNAGYKPTVPPTSSAIKDLDVEEWWRCFEVNIKGSFLATQAFLKYKSDEAVVLYVTTALSHFTGFPNNSAYSSSKAGAVRVFSTLQAEHPELRVICLHPGVVNVGGKVSGAKQAGLADDVSLSVGSMVWLASPEADFLKGKYIWANWDVTELKARAKEIAESDLFTMKLGGWPFDSKATKSNLTGR</sequence>
<feature type="domain" description="Methyltransferase type 11" evidence="3">
    <location>
        <begin position="68"/>
        <end position="169"/>
    </location>
</feature>
<evidence type="ECO:0000313" key="4">
    <source>
        <dbReference type="EMBL" id="PTB35078.1"/>
    </source>
</evidence>
<dbReference type="InterPro" id="IPR029063">
    <property type="entry name" value="SAM-dependent_MTases_sf"/>
</dbReference>
<dbReference type="InterPro" id="IPR002347">
    <property type="entry name" value="SDR_fam"/>
</dbReference>
<gene>
    <name evidence="4" type="ORF">M441DRAFT_205590</name>
</gene>
<dbReference type="SUPFAM" id="SSF53335">
    <property type="entry name" value="S-adenosyl-L-methionine-dependent methyltransferases"/>
    <property type="match status" value="1"/>
</dbReference>
<dbReference type="InterPro" id="IPR020904">
    <property type="entry name" value="Sc_DH/Rdtase_CS"/>
</dbReference>
<dbReference type="PANTHER" id="PTHR35870">
    <property type="entry name" value="PROTEIN, PUTATIVE (AFU_ORTHOLOGUE AFUA_5G03330)-RELATED"/>
    <property type="match status" value="1"/>
</dbReference>
<reference evidence="4 5" key="1">
    <citation type="submission" date="2016-07" db="EMBL/GenBank/DDBJ databases">
        <title>Multiple horizontal gene transfer events from other fungi enriched the ability of initially mycotrophic Trichoderma (Ascomycota) to feed on dead plant biomass.</title>
        <authorList>
            <consortium name="DOE Joint Genome Institute"/>
            <person name="Aerts A."/>
            <person name="Atanasova L."/>
            <person name="Chenthamara K."/>
            <person name="Zhang J."/>
            <person name="Grujic M."/>
            <person name="Henrissat B."/>
            <person name="Kuo A."/>
            <person name="Salamov A."/>
            <person name="Lipzen A."/>
            <person name="Labutti K."/>
            <person name="Barry K."/>
            <person name="Miao Y."/>
            <person name="Rahimi M.J."/>
            <person name="Shen Q."/>
            <person name="Grigoriev I.V."/>
            <person name="Kubicek C.P."/>
            <person name="Druzhinina I.S."/>
        </authorList>
    </citation>
    <scope>NUCLEOTIDE SEQUENCE [LARGE SCALE GENOMIC DNA]</scope>
    <source>
        <strain evidence="4 5">CBS 433.97</strain>
    </source>
</reference>
<keyword evidence="1" id="KW-0521">NADP</keyword>
<dbReference type="PANTHER" id="PTHR35870:SF7">
    <property type="entry name" value="BAEYER-VILLIGER OXIDASE MDPL"/>
    <property type="match status" value="1"/>
</dbReference>
<dbReference type="GO" id="GO:0008757">
    <property type="term" value="F:S-adenosylmethionine-dependent methyltransferase activity"/>
    <property type="evidence" value="ECO:0007669"/>
    <property type="project" value="InterPro"/>
</dbReference>
<organism evidence="4 5">
    <name type="scientific">Trichoderma asperellum (strain ATCC 204424 / CBS 433.97 / NBRC 101777)</name>
    <dbReference type="NCBI Taxonomy" id="1042311"/>
    <lineage>
        <taxon>Eukaryota</taxon>
        <taxon>Fungi</taxon>
        <taxon>Dikarya</taxon>
        <taxon>Ascomycota</taxon>
        <taxon>Pezizomycotina</taxon>
        <taxon>Sordariomycetes</taxon>
        <taxon>Hypocreomycetidae</taxon>
        <taxon>Hypocreales</taxon>
        <taxon>Hypocreaceae</taxon>
        <taxon>Trichoderma</taxon>
    </lineage>
</organism>
<dbReference type="SUPFAM" id="SSF51735">
    <property type="entry name" value="NAD(P)-binding Rossmann-fold domains"/>
    <property type="match status" value="1"/>
</dbReference>